<dbReference type="Pfam" id="PF13614">
    <property type="entry name" value="AAA_31"/>
    <property type="match status" value="1"/>
</dbReference>
<dbReference type="InterPro" id="IPR025669">
    <property type="entry name" value="AAA_dom"/>
</dbReference>
<accession>A0AAU7U596</accession>
<dbReference type="KEGG" id="dsc:ABOD76_02785"/>
<dbReference type="RefSeq" id="WP_350241244.1">
    <property type="nucleotide sequence ID" value="NZ_CP158297.1"/>
</dbReference>
<reference evidence="2" key="1">
    <citation type="submission" date="2024-06" db="EMBL/GenBank/DDBJ databases">
        <title>Draft Genome Sequence of Deinococcus sonorensis Type Strain KR-87, a Biofilm Producing Representative of the Genus Deinococcus.</title>
        <authorList>
            <person name="Boren L.S."/>
            <person name="Grosso R.A."/>
            <person name="Hugenberg-Cox A.N."/>
            <person name="Hill J.T.E."/>
            <person name="Albert C.M."/>
            <person name="Tuohy J.M."/>
        </authorList>
    </citation>
    <scope>NUCLEOTIDE SEQUENCE</scope>
    <source>
        <strain evidence="2">KR-87</strain>
        <plasmid evidence="2">pDson01</plasmid>
    </source>
</reference>
<dbReference type="InterPro" id="IPR027417">
    <property type="entry name" value="P-loop_NTPase"/>
</dbReference>
<keyword evidence="2" id="KW-0614">Plasmid</keyword>
<name>A0AAU7U596_9DEIO</name>
<dbReference type="CDD" id="cd02042">
    <property type="entry name" value="ParAB_family"/>
    <property type="match status" value="1"/>
</dbReference>
<dbReference type="PANTHER" id="PTHR13696:SF52">
    <property type="entry name" value="PARA FAMILY PROTEIN CT_582"/>
    <property type="match status" value="1"/>
</dbReference>
<dbReference type="AlphaFoldDB" id="A0AAU7U596"/>
<protein>
    <submittedName>
        <fullName evidence="2">ParA family protein</fullName>
    </submittedName>
</protein>
<proteinExistence type="predicted"/>
<gene>
    <name evidence="2" type="ORF">ABOD76_02785</name>
</gene>
<dbReference type="InterPro" id="IPR050678">
    <property type="entry name" value="DNA_Partitioning_ATPase"/>
</dbReference>
<dbReference type="Gene3D" id="3.40.50.300">
    <property type="entry name" value="P-loop containing nucleotide triphosphate hydrolases"/>
    <property type="match status" value="1"/>
</dbReference>
<sequence>MIVVTFFNHVGGAGKSSLTRDVGHTFGTWGLRTLLIDLDPQANLSSWLGVRGVPLERTVHDTAVDDRPLPQPYPVYGVDLIPSSIGLALAEARVLGVTGAQMHLRTHLQDLKDHYDVVLIDSPPSLGQLSVLGAIAADHLVVPVPTREKGINGIEGVLHALKSYRKLNPTLSVALFIPTLYDRRQLHDKEAYTSMEQQLSPLASPMPYRAATWNDSTSAQQPVGVYAAGSEAHQHVLTAAREIAQAIGLKIGVPRG</sequence>
<dbReference type="PANTHER" id="PTHR13696">
    <property type="entry name" value="P-LOOP CONTAINING NUCLEOSIDE TRIPHOSPHATE HYDROLASE"/>
    <property type="match status" value="1"/>
</dbReference>
<dbReference type="SUPFAM" id="SSF52540">
    <property type="entry name" value="P-loop containing nucleoside triphosphate hydrolases"/>
    <property type="match status" value="1"/>
</dbReference>
<organism evidence="2">
    <name type="scientific">Deinococcus sonorensis KR-87</name>
    <dbReference type="NCBI Taxonomy" id="694439"/>
    <lineage>
        <taxon>Bacteria</taxon>
        <taxon>Thermotogati</taxon>
        <taxon>Deinococcota</taxon>
        <taxon>Deinococci</taxon>
        <taxon>Deinococcales</taxon>
        <taxon>Deinococcaceae</taxon>
        <taxon>Deinococcus</taxon>
    </lineage>
</organism>
<geneLocation type="plasmid" evidence="2">
    <name>pDson01</name>
</geneLocation>
<evidence type="ECO:0000259" key="1">
    <source>
        <dbReference type="Pfam" id="PF13614"/>
    </source>
</evidence>
<dbReference type="EMBL" id="CP158297">
    <property type="protein sequence ID" value="XBV83629.1"/>
    <property type="molecule type" value="Genomic_DNA"/>
</dbReference>
<feature type="domain" description="AAA" evidence="1">
    <location>
        <begin position="3"/>
        <end position="172"/>
    </location>
</feature>
<evidence type="ECO:0000313" key="2">
    <source>
        <dbReference type="EMBL" id="XBV83629.1"/>
    </source>
</evidence>